<comment type="caution">
    <text evidence="2">The sequence shown here is derived from an EMBL/GenBank/DDBJ whole genome shotgun (WGS) entry which is preliminary data.</text>
</comment>
<accession>A0AAV5SQP7</accession>
<name>A0AAV5SQP7_9BILA</name>
<organism evidence="2 3">
    <name type="scientific">Pristionchus entomophagus</name>
    <dbReference type="NCBI Taxonomy" id="358040"/>
    <lineage>
        <taxon>Eukaryota</taxon>
        <taxon>Metazoa</taxon>
        <taxon>Ecdysozoa</taxon>
        <taxon>Nematoda</taxon>
        <taxon>Chromadorea</taxon>
        <taxon>Rhabditida</taxon>
        <taxon>Rhabditina</taxon>
        <taxon>Diplogasteromorpha</taxon>
        <taxon>Diplogasteroidea</taxon>
        <taxon>Neodiplogasteridae</taxon>
        <taxon>Pristionchus</taxon>
    </lineage>
</organism>
<sequence length="205" mass="23150">SRSIICMAEGKKKKKVPQDEEPDPGSKIASAGSWILYPLTGGIHIDLKCTIICYCEVILSFIFGILGVCSIYKGNDITNGFIQIVNCIFLLCLFIEVFFGYRYRSPALLYLHTVQCVFAALMIVMASMFSLVLIEYADVTGKWIRQSISDMQATEIAYCLILLTLGIASYSRARDLIKMHREYPLNALRTVNRRLRRTAGIIEEE</sequence>
<gene>
    <name evidence="2" type="ORF">PENTCL1PPCAC_5799</name>
</gene>
<feature type="transmembrane region" description="Helical" evidence="1">
    <location>
        <begin position="153"/>
        <end position="171"/>
    </location>
</feature>
<feature type="transmembrane region" description="Helical" evidence="1">
    <location>
        <begin position="51"/>
        <end position="74"/>
    </location>
</feature>
<protein>
    <submittedName>
        <fullName evidence="2">Uncharacterized protein</fullName>
    </submittedName>
</protein>
<proteinExistence type="predicted"/>
<dbReference type="AlphaFoldDB" id="A0AAV5SQP7"/>
<feature type="transmembrane region" description="Helical" evidence="1">
    <location>
        <begin position="108"/>
        <end position="133"/>
    </location>
</feature>
<keyword evidence="1" id="KW-0812">Transmembrane</keyword>
<evidence type="ECO:0000256" key="1">
    <source>
        <dbReference type="SAM" id="Phobius"/>
    </source>
</evidence>
<dbReference type="EMBL" id="BTSX01000002">
    <property type="protein sequence ID" value="GMS83624.1"/>
    <property type="molecule type" value="Genomic_DNA"/>
</dbReference>
<keyword evidence="1" id="KW-0472">Membrane</keyword>
<keyword evidence="1" id="KW-1133">Transmembrane helix</keyword>
<feature type="transmembrane region" description="Helical" evidence="1">
    <location>
        <begin position="80"/>
        <end position="101"/>
    </location>
</feature>
<evidence type="ECO:0000313" key="3">
    <source>
        <dbReference type="Proteomes" id="UP001432027"/>
    </source>
</evidence>
<dbReference type="Proteomes" id="UP001432027">
    <property type="component" value="Unassembled WGS sequence"/>
</dbReference>
<keyword evidence="3" id="KW-1185">Reference proteome</keyword>
<reference evidence="2" key="1">
    <citation type="submission" date="2023-10" db="EMBL/GenBank/DDBJ databases">
        <title>Genome assembly of Pristionchus species.</title>
        <authorList>
            <person name="Yoshida K."/>
            <person name="Sommer R.J."/>
        </authorList>
    </citation>
    <scope>NUCLEOTIDE SEQUENCE</scope>
    <source>
        <strain evidence="2">RS0144</strain>
    </source>
</reference>
<feature type="non-terminal residue" evidence="2">
    <location>
        <position position="1"/>
    </location>
</feature>
<evidence type="ECO:0000313" key="2">
    <source>
        <dbReference type="EMBL" id="GMS83624.1"/>
    </source>
</evidence>